<reference evidence="2" key="1">
    <citation type="submission" date="2016-10" db="EMBL/GenBank/DDBJ databases">
        <authorList>
            <person name="Varghese N."/>
        </authorList>
    </citation>
    <scope>NUCLEOTIDE SEQUENCE [LARGE SCALE GENOMIC DNA]</scope>
    <source>
        <strain evidence="2">Nsp8</strain>
    </source>
</reference>
<proteinExistence type="predicted"/>
<sequence length="158" mass="17779">MIQKIISGGQTGADRAALDWAIANDIQHGGWCPAGRRAEDGIIPGCYCLQETPGRNYQQRTKRNVRDSDATLIITLAPELAGGSLFTQEWARKIHRPYLHVYPYLEWRKWISAFFKTNAIRVLNVAGPRSSSAAGIEQFVHEVLDEAFMKRRENLPGL</sequence>
<dbReference type="Proteomes" id="UP000183107">
    <property type="component" value="Unassembled WGS sequence"/>
</dbReference>
<organism evidence="1 2">
    <name type="scientific">Nitrosospira briensis</name>
    <dbReference type="NCBI Taxonomy" id="35799"/>
    <lineage>
        <taxon>Bacteria</taxon>
        <taxon>Pseudomonadati</taxon>
        <taxon>Pseudomonadota</taxon>
        <taxon>Betaproteobacteria</taxon>
        <taxon>Nitrosomonadales</taxon>
        <taxon>Nitrosomonadaceae</taxon>
        <taxon>Nitrosospira</taxon>
    </lineage>
</organism>
<dbReference type="EMBL" id="FOVJ01000006">
    <property type="protein sequence ID" value="SFO03903.1"/>
    <property type="molecule type" value="Genomic_DNA"/>
</dbReference>
<name>A0A1I5DXH4_9PROT</name>
<gene>
    <name evidence="1" type="ORF">SAMN05216386_2449</name>
</gene>
<evidence type="ECO:0000313" key="2">
    <source>
        <dbReference type="Proteomes" id="UP000183107"/>
    </source>
</evidence>
<dbReference type="SUPFAM" id="SSF102405">
    <property type="entry name" value="MCP/YpsA-like"/>
    <property type="match status" value="1"/>
</dbReference>
<dbReference type="InterPro" id="IPR024755">
    <property type="entry name" value="cpYpsA"/>
</dbReference>
<keyword evidence="2" id="KW-1185">Reference proteome</keyword>
<dbReference type="OrthoDB" id="283616at2"/>
<evidence type="ECO:0000313" key="1">
    <source>
        <dbReference type="EMBL" id="SFO03903.1"/>
    </source>
</evidence>
<dbReference type="RefSeq" id="WP_074797779.1">
    <property type="nucleotide sequence ID" value="NZ_FOVJ01000006.1"/>
</dbReference>
<dbReference type="AlphaFoldDB" id="A0A1I5DXH4"/>
<dbReference type="Pfam" id="PF12694">
    <property type="entry name" value="cpYpsA"/>
    <property type="match status" value="1"/>
</dbReference>
<protein>
    <submittedName>
        <fullName evidence="1">Putative molybdenum carrier</fullName>
    </submittedName>
</protein>
<accession>A0A1I5DXH4</accession>
<dbReference type="Gene3D" id="3.40.50.450">
    <property type="match status" value="1"/>
</dbReference>